<dbReference type="EC" id="4.2.1.19" evidence="6 7"/>
<evidence type="ECO:0000256" key="3">
    <source>
        <dbReference type="ARBA" id="ARBA00022605"/>
    </source>
</evidence>
<dbReference type="RefSeq" id="WP_115011268.1">
    <property type="nucleotide sequence ID" value="NZ_UGHV01000001.1"/>
</dbReference>
<dbReference type="GO" id="GO:0004424">
    <property type="term" value="F:imidazoleglycerol-phosphate dehydratase activity"/>
    <property type="evidence" value="ECO:0007669"/>
    <property type="project" value="UniProtKB-UniRule"/>
</dbReference>
<dbReference type="SUPFAM" id="SSF54211">
    <property type="entry name" value="Ribosomal protein S5 domain 2-like"/>
    <property type="match status" value="2"/>
</dbReference>
<evidence type="ECO:0000256" key="7">
    <source>
        <dbReference type="RuleBase" id="RU000599"/>
    </source>
</evidence>
<dbReference type="Proteomes" id="UP000254841">
    <property type="component" value="Unassembled WGS sequence"/>
</dbReference>
<dbReference type="PANTHER" id="PTHR23133">
    <property type="entry name" value="IMIDAZOLEGLYCEROL-PHOSPHATE DEHYDRATASE HIS7"/>
    <property type="match status" value="1"/>
</dbReference>
<comment type="pathway">
    <text evidence="1 6 7">Amino-acid biosynthesis; L-histidine biosynthesis; L-histidine from 5-phospho-alpha-D-ribose 1-diphosphate: step 6/9.</text>
</comment>
<protein>
    <recommendedName>
        <fullName evidence="2 6">Imidazoleglycerol-phosphate dehydratase</fullName>
        <shortName evidence="6">IGPD</shortName>
        <ecNumber evidence="6 7">4.2.1.19</ecNumber>
    </recommendedName>
</protein>
<dbReference type="PROSITE" id="PS00955">
    <property type="entry name" value="IGP_DEHYDRATASE_2"/>
    <property type="match status" value="1"/>
</dbReference>
<evidence type="ECO:0000256" key="6">
    <source>
        <dbReference type="HAMAP-Rule" id="MF_00076"/>
    </source>
</evidence>
<keyword evidence="5 6" id="KW-0456">Lyase</keyword>
<dbReference type="CDD" id="cd07914">
    <property type="entry name" value="IGPD"/>
    <property type="match status" value="1"/>
</dbReference>
<keyword evidence="3 6" id="KW-0028">Amino-acid biosynthesis</keyword>
<comment type="subcellular location">
    <subcellularLocation>
        <location evidence="6 7">Cytoplasm</location>
    </subcellularLocation>
</comment>
<sequence>MQHLERSTKETQITASLEIYGSGTSTIQTGIGFFTHMLEAFSKHALFDITLECKGDIEVDFHHSVEDCGIVLGKLLAQSIYPVSSIERFGNAAVVMDEACVECDIDISNRAFLHFDMGEAYCGKVGEFDVELVEEWFRAVCFNANLSAHIVLKRGKNLHHITEAAFKAFGVALRRALSKNERVVIPSTKGCL</sequence>
<dbReference type="InterPro" id="IPR000807">
    <property type="entry name" value="ImidazoleglycerolP_deHydtase"/>
</dbReference>
<accession>A0A377J575</accession>
<comment type="catalytic activity">
    <reaction evidence="6 7">
        <text>D-erythro-1-(imidazol-4-yl)glycerol 3-phosphate = 3-(imidazol-4-yl)-2-oxopropyl phosphate + H2O</text>
        <dbReference type="Rhea" id="RHEA:11040"/>
        <dbReference type="ChEBI" id="CHEBI:15377"/>
        <dbReference type="ChEBI" id="CHEBI:57766"/>
        <dbReference type="ChEBI" id="CHEBI:58278"/>
        <dbReference type="EC" id="4.2.1.19"/>
    </reaction>
</comment>
<gene>
    <name evidence="6 8" type="primary">hisB</name>
    <name evidence="8" type="ORF">NCTC12410_00805</name>
</gene>
<evidence type="ECO:0000313" key="9">
    <source>
        <dbReference type="Proteomes" id="UP000254841"/>
    </source>
</evidence>
<keyword evidence="6" id="KW-0963">Cytoplasm</keyword>
<dbReference type="PANTHER" id="PTHR23133:SF2">
    <property type="entry name" value="IMIDAZOLEGLYCEROL-PHOSPHATE DEHYDRATASE"/>
    <property type="match status" value="1"/>
</dbReference>
<dbReference type="FunFam" id="3.30.230.40:FF:000001">
    <property type="entry name" value="Imidazoleglycerol-phosphate dehydratase HisB"/>
    <property type="match status" value="1"/>
</dbReference>
<dbReference type="Pfam" id="PF00475">
    <property type="entry name" value="IGPD"/>
    <property type="match status" value="1"/>
</dbReference>
<dbReference type="NCBIfam" id="NF002114">
    <property type="entry name" value="PRK00951.2-4"/>
    <property type="match status" value="1"/>
</dbReference>
<dbReference type="EMBL" id="UGHV01000001">
    <property type="protein sequence ID" value="STO96986.1"/>
    <property type="molecule type" value="Genomic_DNA"/>
</dbReference>
<dbReference type="Gene3D" id="3.30.230.40">
    <property type="entry name" value="Imidazole glycerol phosphate dehydratase, domain 1"/>
    <property type="match status" value="2"/>
</dbReference>
<dbReference type="InterPro" id="IPR038494">
    <property type="entry name" value="IGPD_sf"/>
</dbReference>
<dbReference type="GO" id="GO:0005737">
    <property type="term" value="C:cytoplasm"/>
    <property type="evidence" value="ECO:0007669"/>
    <property type="project" value="UniProtKB-SubCell"/>
</dbReference>
<comment type="similarity">
    <text evidence="6 7">Belongs to the imidazoleglycerol-phosphate dehydratase family.</text>
</comment>
<dbReference type="InterPro" id="IPR020568">
    <property type="entry name" value="Ribosomal_Su5_D2-typ_SF"/>
</dbReference>
<proteinExistence type="inferred from homology"/>
<dbReference type="UniPathway" id="UPA00031">
    <property type="reaction ID" value="UER00011"/>
</dbReference>
<dbReference type="FunFam" id="3.30.230.40:FF:000003">
    <property type="entry name" value="Imidazoleglycerol-phosphate dehydratase HisB"/>
    <property type="match status" value="1"/>
</dbReference>
<name>A0A377J575_9HELI</name>
<evidence type="ECO:0000256" key="5">
    <source>
        <dbReference type="ARBA" id="ARBA00023239"/>
    </source>
</evidence>
<dbReference type="OrthoDB" id="9790411at2"/>
<reference evidence="8 9" key="1">
    <citation type="submission" date="2018-06" db="EMBL/GenBank/DDBJ databases">
        <authorList>
            <consortium name="Pathogen Informatics"/>
            <person name="Doyle S."/>
        </authorList>
    </citation>
    <scope>NUCLEOTIDE SEQUENCE [LARGE SCALE GENOMIC DNA]</scope>
    <source>
        <strain evidence="8 9">NCTC12410</strain>
    </source>
</reference>
<dbReference type="GO" id="GO:0000105">
    <property type="term" value="P:L-histidine biosynthetic process"/>
    <property type="evidence" value="ECO:0007669"/>
    <property type="project" value="UniProtKB-UniRule"/>
</dbReference>
<evidence type="ECO:0000313" key="8">
    <source>
        <dbReference type="EMBL" id="STO96986.1"/>
    </source>
</evidence>
<evidence type="ECO:0000256" key="4">
    <source>
        <dbReference type="ARBA" id="ARBA00023102"/>
    </source>
</evidence>
<dbReference type="InterPro" id="IPR020565">
    <property type="entry name" value="ImidazoleglycerP_deHydtase_CS"/>
</dbReference>
<evidence type="ECO:0000256" key="1">
    <source>
        <dbReference type="ARBA" id="ARBA00005047"/>
    </source>
</evidence>
<dbReference type="AlphaFoldDB" id="A0A377J575"/>
<organism evidence="8 9">
    <name type="scientific">Helicobacter canis</name>
    <dbReference type="NCBI Taxonomy" id="29419"/>
    <lineage>
        <taxon>Bacteria</taxon>
        <taxon>Pseudomonadati</taxon>
        <taxon>Campylobacterota</taxon>
        <taxon>Epsilonproteobacteria</taxon>
        <taxon>Campylobacterales</taxon>
        <taxon>Helicobacteraceae</taxon>
        <taxon>Helicobacter</taxon>
    </lineage>
</organism>
<keyword evidence="4 6" id="KW-0368">Histidine biosynthesis</keyword>
<dbReference type="HAMAP" id="MF_00076">
    <property type="entry name" value="HisB"/>
    <property type="match status" value="1"/>
</dbReference>
<evidence type="ECO:0000256" key="2">
    <source>
        <dbReference type="ARBA" id="ARBA00016664"/>
    </source>
</evidence>
<dbReference type="PROSITE" id="PS00954">
    <property type="entry name" value="IGP_DEHYDRATASE_1"/>
    <property type="match status" value="1"/>
</dbReference>